<feature type="signal peptide" evidence="1">
    <location>
        <begin position="1"/>
        <end position="24"/>
    </location>
</feature>
<dbReference type="Pfam" id="PF07996">
    <property type="entry name" value="T4SS"/>
    <property type="match status" value="1"/>
</dbReference>
<comment type="caution">
    <text evidence="2">The sequence shown here is derived from an EMBL/GenBank/DDBJ whole genome shotgun (WGS) entry which is preliminary data.</text>
</comment>
<dbReference type="InterPro" id="IPR023220">
    <property type="entry name" value="T4SS_VirB5-domain"/>
</dbReference>
<dbReference type="RefSeq" id="WP_005559111.1">
    <property type="nucleotide sequence ID" value="NZ_AEJM01000041.1"/>
</dbReference>
<protein>
    <submittedName>
        <fullName evidence="2">Transport associated protein 4</fullName>
    </submittedName>
</protein>
<dbReference type="InterPro" id="IPR014158">
    <property type="entry name" value="T4SS_VirB5"/>
</dbReference>
<dbReference type="Gene3D" id="1.20.58.430">
    <property type="entry name" value="Type IV secretion system, VirB5-domain"/>
    <property type="match status" value="1"/>
</dbReference>
<feature type="chain" id="PRO_5003461267" evidence="1">
    <location>
        <begin position="25"/>
        <end position="168"/>
    </location>
</feature>
<reference evidence="2 3" key="1">
    <citation type="submission" date="2010-10" db="EMBL/GenBank/DDBJ databases">
        <authorList>
            <person name="Chen C."/>
            <person name="Kittichotirat W."/>
            <person name="Asikainen S."/>
            <person name="Bumgarner R."/>
        </authorList>
    </citation>
    <scope>NUCLEOTIDE SEQUENCE [LARGE SCALE GENOMIC DNA]</scope>
    <source>
        <strain evidence="2 3">SC1083</strain>
    </source>
</reference>
<keyword evidence="1" id="KW-0732">Signal</keyword>
<proteinExistence type="predicted"/>
<organism evidence="2 3">
    <name type="scientific">Aggregatibacter actinomycetemcomitans serotype e str. SC1083</name>
    <dbReference type="NCBI Taxonomy" id="907488"/>
    <lineage>
        <taxon>Bacteria</taxon>
        <taxon>Pseudomonadati</taxon>
        <taxon>Pseudomonadota</taxon>
        <taxon>Gammaproteobacteria</taxon>
        <taxon>Pasteurellales</taxon>
        <taxon>Pasteurellaceae</taxon>
        <taxon>Aggregatibacter</taxon>
    </lineage>
</organism>
<evidence type="ECO:0000256" key="1">
    <source>
        <dbReference type="SAM" id="SignalP"/>
    </source>
</evidence>
<dbReference type="EMBL" id="AEJM01000041">
    <property type="protein sequence ID" value="EGY32696.1"/>
    <property type="molecule type" value="Genomic_DNA"/>
</dbReference>
<evidence type="ECO:0000313" key="2">
    <source>
        <dbReference type="EMBL" id="EGY32696.1"/>
    </source>
</evidence>
<dbReference type="Proteomes" id="UP000005508">
    <property type="component" value="Unassembled WGS sequence"/>
</dbReference>
<accession>G4AAT4</accession>
<evidence type="ECO:0000313" key="3">
    <source>
        <dbReference type="Proteomes" id="UP000005508"/>
    </source>
</evidence>
<dbReference type="AlphaFoldDB" id="G4AAT4"/>
<gene>
    <name evidence="2" type="ORF">SC1083_1961</name>
</gene>
<sequence>MKLKLTSLVFATTLLGAISLNVNASGIPVVDGAHMSVNVQNKIQDWMIEAKRWVETIKQFEKDYKNQQAQLGAITGITNISGFMNEAGSILGNIKNLDKWLVDQDRILAKGYEILSPRLKKLFNQYGVGEMCQGFVASQKRNCEGKIIIDVVKQEQVKRDLSQVKARV</sequence>
<dbReference type="SUPFAM" id="SSF101082">
    <property type="entry name" value="Typo IV secretion system protein TraC"/>
    <property type="match status" value="1"/>
</dbReference>
<name>G4AAT4_AGGAC</name>